<comment type="caution">
    <text evidence="1">The sequence shown here is derived from an EMBL/GenBank/DDBJ whole genome shotgun (WGS) entry which is preliminary data.</text>
</comment>
<protein>
    <submittedName>
        <fullName evidence="1">Uncharacterized protein</fullName>
    </submittedName>
</protein>
<name>A0ACC2VT98_9TREE</name>
<gene>
    <name evidence="1" type="ORF">QFC21_002963</name>
</gene>
<proteinExistence type="predicted"/>
<organism evidence="1 2">
    <name type="scientific">Naganishia friedmannii</name>
    <dbReference type="NCBI Taxonomy" id="89922"/>
    <lineage>
        <taxon>Eukaryota</taxon>
        <taxon>Fungi</taxon>
        <taxon>Dikarya</taxon>
        <taxon>Basidiomycota</taxon>
        <taxon>Agaricomycotina</taxon>
        <taxon>Tremellomycetes</taxon>
        <taxon>Filobasidiales</taxon>
        <taxon>Filobasidiaceae</taxon>
        <taxon>Naganishia</taxon>
    </lineage>
</organism>
<dbReference type="Proteomes" id="UP001227268">
    <property type="component" value="Unassembled WGS sequence"/>
</dbReference>
<evidence type="ECO:0000313" key="2">
    <source>
        <dbReference type="Proteomes" id="UP001227268"/>
    </source>
</evidence>
<sequence>MDPTNPLSVAPPRYKYQPNPESIARFPVYRSESDVESTDGQEDEEKRAQLDSDQGSDFSDEEERMPDLSKNVDASYSDNDVEVVWRKGIDAEGLSKTEQVVIAVNQVAVILSQAFGNPPTPQPSLRKVGHVVLQSPDKSKSTSRSKKPRKVFALWSITPQGSTLHTLLAVQVGPVSDRAIYFVSKRLVEEVTSRATSATTKEKDVRILDSYIPQTYVDSTQGSTGSGYPPIRYLVTRKSQKFVQDAAAQHSSRRELANYVSPNYVTGIGAGLLTCLMAVNISGSLLLLPKPIDRQLIVQAIEARSSTSSASETASTAKVIEAALKGAATVEEDLASLTTGSAAYQKQRQLGRARRDYGTIGDGGMYV</sequence>
<keyword evidence="2" id="KW-1185">Reference proteome</keyword>
<accession>A0ACC2VT98</accession>
<reference evidence="1" key="1">
    <citation type="submission" date="2023-04" db="EMBL/GenBank/DDBJ databases">
        <title>Draft Genome sequencing of Naganishia species isolated from polar environments using Oxford Nanopore Technology.</title>
        <authorList>
            <person name="Leo P."/>
            <person name="Venkateswaran K."/>
        </authorList>
    </citation>
    <scope>NUCLEOTIDE SEQUENCE</scope>
    <source>
        <strain evidence="1">MNA-CCFEE 5423</strain>
    </source>
</reference>
<dbReference type="EMBL" id="JASBWT010000008">
    <property type="protein sequence ID" value="KAJ9102562.1"/>
    <property type="molecule type" value="Genomic_DNA"/>
</dbReference>
<evidence type="ECO:0000313" key="1">
    <source>
        <dbReference type="EMBL" id="KAJ9102562.1"/>
    </source>
</evidence>